<name>A0A4R2MWG7_RUBGE</name>
<dbReference type="PANTHER" id="PTHR35585:SF1">
    <property type="entry name" value="HHE DOMAIN PROTEIN (AFU_ORTHOLOGUE AFUA_4G00730)"/>
    <property type="match status" value="1"/>
</dbReference>
<gene>
    <name evidence="2" type="ORF">EV684_102136</name>
</gene>
<dbReference type="PANTHER" id="PTHR35585">
    <property type="entry name" value="HHE DOMAIN PROTEIN (AFU_ORTHOLOGUE AFUA_4G00730)"/>
    <property type="match status" value="1"/>
</dbReference>
<accession>A0A4R2MWG7</accession>
<dbReference type="Gene3D" id="1.20.120.520">
    <property type="entry name" value="nmb1532 protein domain like"/>
    <property type="match status" value="1"/>
</dbReference>
<dbReference type="OrthoDB" id="5512987at2"/>
<sequence length="155" mass="17124">MDRARNAAAPARTHDALEMLREDHRRLQQLCEEYASLVTGDASAADRSGLLARIGGRLRIHARIEDEIFYPALPAGETLAQARAEHQRLDAQLRALAESSGDDGGVAALSEALRRHATFEEQQLFPLAEGLDLAELGRRLRARRVELTGDYDQPS</sequence>
<dbReference type="RefSeq" id="WP_132644894.1">
    <property type="nucleotide sequence ID" value="NZ_CP181386.1"/>
</dbReference>
<reference evidence="2 3" key="1">
    <citation type="submission" date="2019-03" db="EMBL/GenBank/DDBJ databases">
        <title>Genomic Encyclopedia of Type Strains, Phase IV (KMG-IV): sequencing the most valuable type-strain genomes for metagenomic binning, comparative biology and taxonomic classification.</title>
        <authorList>
            <person name="Goeker M."/>
        </authorList>
    </citation>
    <scope>NUCLEOTIDE SEQUENCE [LARGE SCALE GENOMIC DNA]</scope>
    <source>
        <strain evidence="2 3">DSM 1709</strain>
    </source>
</reference>
<dbReference type="Proteomes" id="UP000295106">
    <property type="component" value="Unassembled WGS sequence"/>
</dbReference>
<dbReference type="AlphaFoldDB" id="A0A4R2MWG7"/>
<organism evidence="2 3">
    <name type="scientific">Rubrivivax gelatinosus</name>
    <name type="common">Rhodocyclus gelatinosus</name>
    <name type="synonym">Rhodopseudomonas gelatinosa</name>
    <dbReference type="NCBI Taxonomy" id="28068"/>
    <lineage>
        <taxon>Bacteria</taxon>
        <taxon>Pseudomonadati</taxon>
        <taxon>Pseudomonadota</taxon>
        <taxon>Betaproteobacteria</taxon>
        <taxon>Burkholderiales</taxon>
        <taxon>Sphaerotilaceae</taxon>
        <taxon>Rubrivivax</taxon>
    </lineage>
</organism>
<comment type="caution">
    <text evidence="2">The sequence shown here is derived from an EMBL/GenBank/DDBJ whole genome shotgun (WGS) entry which is preliminary data.</text>
</comment>
<evidence type="ECO:0000313" key="2">
    <source>
        <dbReference type="EMBL" id="TCP04383.1"/>
    </source>
</evidence>
<evidence type="ECO:0000259" key="1">
    <source>
        <dbReference type="Pfam" id="PF01814"/>
    </source>
</evidence>
<dbReference type="GeneID" id="99685077"/>
<evidence type="ECO:0000313" key="3">
    <source>
        <dbReference type="Proteomes" id="UP000295106"/>
    </source>
</evidence>
<dbReference type="Pfam" id="PF01814">
    <property type="entry name" value="Hemerythrin"/>
    <property type="match status" value="1"/>
</dbReference>
<feature type="domain" description="Hemerythrin-like" evidence="1">
    <location>
        <begin position="16"/>
        <end position="128"/>
    </location>
</feature>
<dbReference type="EMBL" id="SLXD01000002">
    <property type="protein sequence ID" value="TCP04383.1"/>
    <property type="molecule type" value="Genomic_DNA"/>
</dbReference>
<protein>
    <submittedName>
        <fullName evidence="2">Hemerythrin HHE cation binding domain-containing protein</fullName>
    </submittedName>
</protein>
<dbReference type="InterPro" id="IPR012312">
    <property type="entry name" value="Hemerythrin-like"/>
</dbReference>
<proteinExistence type="predicted"/>